<evidence type="ECO:0000313" key="2">
    <source>
        <dbReference type="EMBL" id="KAK2553592.1"/>
    </source>
</evidence>
<evidence type="ECO:0000313" key="3">
    <source>
        <dbReference type="Proteomes" id="UP001249851"/>
    </source>
</evidence>
<dbReference type="EMBL" id="JARQWQ010000076">
    <property type="protein sequence ID" value="KAK2553592.1"/>
    <property type="molecule type" value="Genomic_DNA"/>
</dbReference>
<gene>
    <name evidence="2" type="ORF">P5673_025084</name>
</gene>
<feature type="region of interest" description="Disordered" evidence="1">
    <location>
        <begin position="90"/>
        <end position="132"/>
    </location>
</feature>
<name>A0AAD9UXP9_ACRCE</name>
<keyword evidence="3" id="KW-1185">Reference proteome</keyword>
<accession>A0AAD9UXP9</accession>
<feature type="compositionally biased region" description="Polar residues" evidence="1">
    <location>
        <begin position="107"/>
        <end position="132"/>
    </location>
</feature>
<protein>
    <submittedName>
        <fullName evidence="2">Uncharacterized protein</fullName>
    </submittedName>
</protein>
<reference evidence="2" key="1">
    <citation type="journal article" date="2023" name="G3 (Bethesda)">
        <title>Whole genome assembly and annotation of the endangered Caribbean coral Acropora cervicornis.</title>
        <authorList>
            <person name="Selwyn J.D."/>
            <person name="Vollmer S.V."/>
        </authorList>
    </citation>
    <scope>NUCLEOTIDE SEQUENCE</scope>
    <source>
        <strain evidence="2">K2</strain>
    </source>
</reference>
<proteinExistence type="predicted"/>
<sequence length="152" mass="16639">METCICVYLSSFPSEVRKKFEQSKEQTWGLDETNYIYFLKIFKYPNRSYITIRTGTASALGTSPVLLVEGLPTLREPNDDLLLFTSSSLQSSRNQTGSPIALGIKVKSTSDPDNQPTEAIPSSATSGQPSTECINMTESVKEVASTDAISEL</sequence>
<reference evidence="2" key="2">
    <citation type="journal article" date="2023" name="Science">
        <title>Genomic signatures of disease resistance in endangered staghorn corals.</title>
        <authorList>
            <person name="Vollmer S.V."/>
            <person name="Selwyn J.D."/>
            <person name="Despard B.A."/>
            <person name="Roesel C.L."/>
        </authorList>
    </citation>
    <scope>NUCLEOTIDE SEQUENCE</scope>
    <source>
        <strain evidence="2">K2</strain>
    </source>
</reference>
<evidence type="ECO:0000256" key="1">
    <source>
        <dbReference type="SAM" id="MobiDB-lite"/>
    </source>
</evidence>
<comment type="caution">
    <text evidence="2">The sequence shown here is derived from an EMBL/GenBank/DDBJ whole genome shotgun (WGS) entry which is preliminary data.</text>
</comment>
<dbReference type="AlphaFoldDB" id="A0AAD9UXP9"/>
<dbReference type="Proteomes" id="UP001249851">
    <property type="component" value="Unassembled WGS sequence"/>
</dbReference>
<organism evidence="2 3">
    <name type="scientific">Acropora cervicornis</name>
    <name type="common">Staghorn coral</name>
    <dbReference type="NCBI Taxonomy" id="6130"/>
    <lineage>
        <taxon>Eukaryota</taxon>
        <taxon>Metazoa</taxon>
        <taxon>Cnidaria</taxon>
        <taxon>Anthozoa</taxon>
        <taxon>Hexacorallia</taxon>
        <taxon>Scleractinia</taxon>
        <taxon>Astrocoeniina</taxon>
        <taxon>Acroporidae</taxon>
        <taxon>Acropora</taxon>
    </lineage>
</organism>